<accession>A0A379FQB9</accession>
<feature type="compositionally biased region" description="Low complexity" evidence="1">
    <location>
        <begin position="32"/>
        <end position="46"/>
    </location>
</feature>
<feature type="chain" id="PRO_5016582265" description="RcnB family protein" evidence="2">
    <location>
        <begin position="23"/>
        <end position="174"/>
    </location>
</feature>
<evidence type="ECO:0008006" key="5">
    <source>
        <dbReference type="Google" id="ProtNLM"/>
    </source>
</evidence>
<dbReference type="RefSeq" id="WP_115167046.1">
    <property type="nucleotide sequence ID" value="NZ_ABEXOC020000026.1"/>
</dbReference>
<reference evidence="3 4" key="1">
    <citation type="submission" date="2018-06" db="EMBL/GenBank/DDBJ databases">
        <authorList>
            <consortium name="Pathogen Informatics"/>
            <person name="Doyle S."/>
        </authorList>
    </citation>
    <scope>NUCLEOTIDE SEQUENCE [LARGE SCALE GENOMIC DNA]</scope>
    <source>
        <strain evidence="3 4">NCTC11801</strain>
    </source>
</reference>
<feature type="signal peptide" evidence="2">
    <location>
        <begin position="1"/>
        <end position="22"/>
    </location>
</feature>
<proteinExistence type="predicted"/>
<name>A0A379FQB9_PRORE</name>
<dbReference type="NCBIfam" id="NF040487">
    <property type="entry name" value="T3SS_CigR_fam"/>
    <property type="match status" value="1"/>
</dbReference>
<evidence type="ECO:0000313" key="3">
    <source>
        <dbReference type="EMBL" id="SUC30945.1"/>
    </source>
</evidence>
<organism evidence="3 4">
    <name type="scientific">Providencia rettgeri</name>
    <dbReference type="NCBI Taxonomy" id="587"/>
    <lineage>
        <taxon>Bacteria</taxon>
        <taxon>Pseudomonadati</taxon>
        <taxon>Pseudomonadota</taxon>
        <taxon>Gammaproteobacteria</taxon>
        <taxon>Enterobacterales</taxon>
        <taxon>Morganellaceae</taxon>
        <taxon>Providencia</taxon>
    </lineage>
</organism>
<evidence type="ECO:0000256" key="1">
    <source>
        <dbReference type="SAM" id="MobiDB-lite"/>
    </source>
</evidence>
<feature type="region of interest" description="Disordered" evidence="1">
    <location>
        <begin position="32"/>
        <end position="75"/>
    </location>
</feature>
<dbReference type="GeneID" id="93672823"/>
<evidence type="ECO:0000313" key="4">
    <source>
        <dbReference type="Proteomes" id="UP000254208"/>
    </source>
</evidence>
<keyword evidence="2" id="KW-0732">Signal</keyword>
<dbReference type="Proteomes" id="UP000254208">
    <property type="component" value="Unassembled WGS sequence"/>
</dbReference>
<gene>
    <name evidence="3" type="ORF">NCTC11801_01888</name>
</gene>
<protein>
    <recommendedName>
        <fullName evidence="5">RcnB family protein</fullName>
    </recommendedName>
</protein>
<dbReference type="EMBL" id="UGTZ01000001">
    <property type="protein sequence ID" value="SUC30945.1"/>
    <property type="molecule type" value="Genomic_DNA"/>
</dbReference>
<dbReference type="Gene3D" id="3.10.450.160">
    <property type="entry name" value="inner membrane protein cigr"/>
    <property type="match status" value="1"/>
</dbReference>
<sequence>MNIFKKPICSVLLQYILLPVIACTPLFANSSSNGNQGQENGKGNQKIHGNKGNQNKDKPNKENGNQQLKHAKSNKYYDKQRGSNVSFNVSFGHVRPLAIEYGLTGYRGLPPGIAKQVSRGKPLPPGIAKKTLPSPFLAQLPVYVGYEWKVSGQDLILVAIGTAIVAEIIENVFE</sequence>
<evidence type="ECO:0000256" key="2">
    <source>
        <dbReference type="SAM" id="SignalP"/>
    </source>
</evidence>
<dbReference type="AlphaFoldDB" id="A0A379FQB9"/>